<proteinExistence type="predicted"/>
<evidence type="ECO:0000313" key="3">
    <source>
        <dbReference type="Proteomes" id="UP000002051"/>
    </source>
</evidence>
<sequence>MVDARHYNTRYGLEMLYFCHEKFKCSEYDFRMAFRIPPTSSVSSKCVASMSQYKLEHVCTHSSNSHKAACSSCWLC</sequence>
<evidence type="ECO:0000313" key="2">
    <source>
        <dbReference type="EnsemblPlants" id="KEH25250"/>
    </source>
</evidence>
<gene>
    <name evidence="1" type="ordered locus">MTR_6g016715</name>
</gene>
<reference evidence="1 3" key="1">
    <citation type="journal article" date="2011" name="Nature">
        <title>The Medicago genome provides insight into the evolution of rhizobial symbioses.</title>
        <authorList>
            <person name="Young N.D."/>
            <person name="Debelle F."/>
            <person name="Oldroyd G.E."/>
            <person name="Geurts R."/>
            <person name="Cannon S.B."/>
            <person name="Udvardi M.K."/>
            <person name="Benedito V.A."/>
            <person name="Mayer K.F."/>
            <person name="Gouzy J."/>
            <person name="Schoof H."/>
            <person name="Van de Peer Y."/>
            <person name="Proost S."/>
            <person name="Cook D.R."/>
            <person name="Meyers B.C."/>
            <person name="Spannagl M."/>
            <person name="Cheung F."/>
            <person name="De Mita S."/>
            <person name="Krishnakumar V."/>
            <person name="Gundlach H."/>
            <person name="Zhou S."/>
            <person name="Mudge J."/>
            <person name="Bharti A.K."/>
            <person name="Murray J.D."/>
            <person name="Naoumkina M.A."/>
            <person name="Rosen B."/>
            <person name="Silverstein K.A."/>
            <person name="Tang H."/>
            <person name="Rombauts S."/>
            <person name="Zhao P.X."/>
            <person name="Zhou P."/>
            <person name="Barbe V."/>
            <person name="Bardou P."/>
            <person name="Bechner M."/>
            <person name="Bellec A."/>
            <person name="Berger A."/>
            <person name="Berges H."/>
            <person name="Bidwell S."/>
            <person name="Bisseling T."/>
            <person name="Choisne N."/>
            <person name="Couloux A."/>
            <person name="Denny R."/>
            <person name="Deshpande S."/>
            <person name="Dai X."/>
            <person name="Doyle J.J."/>
            <person name="Dudez A.M."/>
            <person name="Farmer A.D."/>
            <person name="Fouteau S."/>
            <person name="Franken C."/>
            <person name="Gibelin C."/>
            <person name="Gish J."/>
            <person name="Goldstein S."/>
            <person name="Gonzalez A.J."/>
            <person name="Green P.J."/>
            <person name="Hallab A."/>
            <person name="Hartog M."/>
            <person name="Hua A."/>
            <person name="Humphray S.J."/>
            <person name="Jeong D.H."/>
            <person name="Jing Y."/>
            <person name="Jocker A."/>
            <person name="Kenton S.M."/>
            <person name="Kim D.J."/>
            <person name="Klee K."/>
            <person name="Lai H."/>
            <person name="Lang C."/>
            <person name="Lin S."/>
            <person name="Macmil S.L."/>
            <person name="Magdelenat G."/>
            <person name="Matthews L."/>
            <person name="McCorrison J."/>
            <person name="Monaghan E.L."/>
            <person name="Mun J.H."/>
            <person name="Najar F.Z."/>
            <person name="Nicholson C."/>
            <person name="Noirot C."/>
            <person name="O'Bleness M."/>
            <person name="Paule C.R."/>
            <person name="Poulain J."/>
            <person name="Prion F."/>
            <person name="Qin B."/>
            <person name="Qu C."/>
            <person name="Retzel E.F."/>
            <person name="Riddle C."/>
            <person name="Sallet E."/>
            <person name="Samain S."/>
            <person name="Samson N."/>
            <person name="Sanders I."/>
            <person name="Saurat O."/>
            <person name="Scarpelli C."/>
            <person name="Schiex T."/>
            <person name="Segurens B."/>
            <person name="Severin A.J."/>
            <person name="Sherrier D.J."/>
            <person name="Shi R."/>
            <person name="Sims S."/>
            <person name="Singer S.R."/>
            <person name="Sinharoy S."/>
            <person name="Sterck L."/>
            <person name="Viollet A."/>
            <person name="Wang B.B."/>
            <person name="Wang K."/>
            <person name="Wang M."/>
            <person name="Wang X."/>
            <person name="Warfsmann J."/>
            <person name="Weissenbach J."/>
            <person name="White D.D."/>
            <person name="White J.D."/>
            <person name="Wiley G.B."/>
            <person name="Wincker P."/>
            <person name="Xing Y."/>
            <person name="Yang L."/>
            <person name="Yao Z."/>
            <person name="Ying F."/>
            <person name="Zhai J."/>
            <person name="Zhou L."/>
            <person name="Zuber A."/>
            <person name="Denarie J."/>
            <person name="Dixon R.A."/>
            <person name="May G.D."/>
            <person name="Schwartz D.C."/>
            <person name="Rogers J."/>
            <person name="Quetier F."/>
            <person name="Town C.D."/>
            <person name="Roe B.A."/>
        </authorList>
    </citation>
    <scope>NUCLEOTIDE SEQUENCE [LARGE SCALE GENOMIC DNA]</scope>
    <source>
        <strain evidence="1">A17</strain>
        <strain evidence="2 3">cv. Jemalong A17</strain>
    </source>
</reference>
<organism evidence="2">
    <name type="scientific">Medicago truncatula</name>
    <name type="common">Barrel medic</name>
    <name type="synonym">Medicago tribuloides</name>
    <dbReference type="NCBI Taxonomy" id="3880"/>
    <lineage>
        <taxon>Eukaryota</taxon>
        <taxon>Viridiplantae</taxon>
        <taxon>Streptophyta</taxon>
        <taxon>Embryophyta</taxon>
        <taxon>Tracheophyta</taxon>
        <taxon>Spermatophyta</taxon>
        <taxon>Magnoliopsida</taxon>
        <taxon>eudicotyledons</taxon>
        <taxon>Gunneridae</taxon>
        <taxon>Pentapetalae</taxon>
        <taxon>rosids</taxon>
        <taxon>fabids</taxon>
        <taxon>Fabales</taxon>
        <taxon>Fabaceae</taxon>
        <taxon>Papilionoideae</taxon>
        <taxon>50 kb inversion clade</taxon>
        <taxon>NPAAA clade</taxon>
        <taxon>Hologalegina</taxon>
        <taxon>IRL clade</taxon>
        <taxon>Trifolieae</taxon>
        <taxon>Medicago</taxon>
    </lineage>
</organism>
<keyword evidence="3" id="KW-1185">Reference proteome</keyword>
<reference evidence="1 3" key="2">
    <citation type="journal article" date="2014" name="BMC Genomics">
        <title>An improved genome release (version Mt4.0) for the model legume Medicago truncatula.</title>
        <authorList>
            <person name="Tang H."/>
            <person name="Krishnakumar V."/>
            <person name="Bidwell S."/>
            <person name="Rosen B."/>
            <person name="Chan A."/>
            <person name="Zhou S."/>
            <person name="Gentzbittel L."/>
            <person name="Childs K.L."/>
            <person name="Yandell M."/>
            <person name="Gundlach H."/>
            <person name="Mayer K.F."/>
            <person name="Schwartz D.C."/>
            <person name="Town C.D."/>
        </authorList>
    </citation>
    <scope>GENOME REANNOTATION</scope>
    <source>
        <strain evidence="1">A17</strain>
        <strain evidence="2 3">cv. Jemalong A17</strain>
    </source>
</reference>
<reference evidence="2" key="3">
    <citation type="submission" date="2015-04" db="UniProtKB">
        <authorList>
            <consortium name="EnsemblPlants"/>
        </authorList>
    </citation>
    <scope>IDENTIFICATION</scope>
    <source>
        <strain evidence="2">cv. Jemalong A17</strain>
    </source>
</reference>
<dbReference type="AlphaFoldDB" id="G7ZYJ7"/>
<evidence type="ECO:0000313" key="1">
    <source>
        <dbReference type="EMBL" id="KEH25250.1"/>
    </source>
</evidence>
<name>G7ZYJ7_MEDTR</name>
<dbReference type="EnsemblPlants" id="KEH25250">
    <property type="protein sequence ID" value="KEH25250"/>
    <property type="gene ID" value="MTR_6g016715"/>
</dbReference>
<dbReference type="PaxDb" id="3880-AES84285"/>
<dbReference type="STRING" id="3880.G7ZYJ7"/>
<dbReference type="Proteomes" id="UP000002051">
    <property type="component" value="Chromosome 6"/>
</dbReference>
<dbReference type="EMBL" id="CM001222">
    <property type="protein sequence ID" value="KEH25250.1"/>
    <property type="molecule type" value="Genomic_DNA"/>
</dbReference>
<protein>
    <submittedName>
        <fullName evidence="1 2">Uncharacterized protein</fullName>
    </submittedName>
</protein>
<accession>G7ZYJ7</accession>
<dbReference type="HOGENOM" id="CLU_2658250_0_0_1"/>